<evidence type="ECO:0000256" key="3">
    <source>
        <dbReference type="ARBA" id="ARBA00007614"/>
    </source>
</evidence>
<keyword evidence="8" id="KW-0547">Nucleotide-binding</keyword>
<organism evidence="15 16">
    <name type="scientific">Knoellia aerolata DSM 18566</name>
    <dbReference type="NCBI Taxonomy" id="1385519"/>
    <lineage>
        <taxon>Bacteria</taxon>
        <taxon>Bacillati</taxon>
        <taxon>Actinomycetota</taxon>
        <taxon>Actinomycetes</taxon>
        <taxon>Micrococcales</taxon>
        <taxon>Intrasporangiaceae</taxon>
        <taxon>Knoellia</taxon>
    </lineage>
</organism>
<dbReference type="Gene3D" id="3.40.1160.10">
    <property type="entry name" value="Acetylglutamate kinase-like"/>
    <property type="match status" value="1"/>
</dbReference>
<name>A0A0A0JSC7_9MICO</name>
<dbReference type="PIRSF" id="PIRSF005650">
    <property type="entry name" value="Uridylate_kin"/>
    <property type="match status" value="1"/>
</dbReference>
<evidence type="ECO:0000313" key="16">
    <source>
        <dbReference type="Proteomes" id="UP000030013"/>
    </source>
</evidence>
<evidence type="ECO:0000256" key="13">
    <source>
        <dbReference type="ARBA" id="ARBA00047767"/>
    </source>
</evidence>
<dbReference type="AlphaFoldDB" id="A0A0A0JSC7"/>
<keyword evidence="9" id="KW-0418">Kinase</keyword>
<comment type="similarity">
    <text evidence="3">Belongs to the UMP kinase family.</text>
</comment>
<evidence type="ECO:0000256" key="10">
    <source>
        <dbReference type="ARBA" id="ARBA00022840"/>
    </source>
</evidence>
<evidence type="ECO:0000256" key="8">
    <source>
        <dbReference type="ARBA" id="ARBA00022741"/>
    </source>
</evidence>
<dbReference type="EMBL" id="AVPL01000044">
    <property type="protein sequence ID" value="KGN40360.1"/>
    <property type="molecule type" value="Genomic_DNA"/>
</dbReference>
<feature type="domain" description="Aspartate/glutamate/uridylate kinase" evidence="14">
    <location>
        <begin position="5"/>
        <end position="216"/>
    </location>
</feature>
<evidence type="ECO:0000256" key="7">
    <source>
        <dbReference type="ARBA" id="ARBA00022679"/>
    </source>
</evidence>
<evidence type="ECO:0000256" key="9">
    <source>
        <dbReference type="ARBA" id="ARBA00022777"/>
    </source>
</evidence>
<comment type="caution">
    <text evidence="15">The sequence shown here is derived from an EMBL/GenBank/DDBJ whole genome shotgun (WGS) entry which is preliminary data.</text>
</comment>
<keyword evidence="16" id="KW-1185">Reference proteome</keyword>
<evidence type="ECO:0000256" key="12">
    <source>
        <dbReference type="ARBA" id="ARBA00032092"/>
    </source>
</evidence>
<comment type="pathway">
    <text evidence="2">Pyrimidine metabolism; CTP biosynthesis via de novo pathway; UDP from UMP (UMPK route): step 1/1.</text>
</comment>
<dbReference type="InterPro" id="IPR036393">
    <property type="entry name" value="AceGlu_kinase-like_sf"/>
</dbReference>
<dbReference type="InterPro" id="IPR001048">
    <property type="entry name" value="Asp/Glu/Uridylate_kinase"/>
</dbReference>
<evidence type="ECO:0000313" key="15">
    <source>
        <dbReference type="EMBL" id="KGN40360.1"/>
    </source>
</evidence>
<evidence type="ECO:0000256" key="2">
    <source>
        <dbReference type="ARBA" id="ARBA00004791"/>
    </source>
</evidence>
<dbReference type="GO" id="GO:0005524">
    <property type="term" value="F:ATP binding"/>
    <property type="evidence" value="ECO:0007669"/>
    <property type="project" value="UniProtKB-KW"/>
</dbReference>
<evidence type="ECO:0000256" key="4">
    <source>
        <dbReference type="ARBA" id="ARBA00012899"/>
    </source>
</evidence>
<dbReference type="Pfam" id="PF00696">
    <property type="entry name" value="AA_kinase"/>
    <property type="match status" value="1"/>
</dbReference>
<dbReference type="STRING" id="1385519.N801_14805"/>
<proteinExistence type="inferred from homology"/>
<reference evidence="15 16" key="1">
    <citation type="submission" date="2013-08" db="EMBL/GenBank/DDBJ databases">
        <title>The genome sequence of Knoellia aerolata.</title>
        <authorList>
            <person name="Zhu W."/>
            <person name="Wang G."/>
        </authorList>
    </citation>
    <scope>NUCLEOTIDE SEQUENCE [LARGE SCALE GENOMIC DNA]</scope>
    <source>
        <strain evidence="15 16">DSM 18566</strain>
    </source>
</reference>
<dbReference type="EC" id="2.7.4.22" evidence="4"/>
<dbReference type="GO" id="GO:0044210">
    <property type="term" value="P:'de novo' CTP biosynthetic process"/>
    <property type="evidence" value="ECO:0007669"/>
    <property type="project" value="UniProtKB-UniPathway"/>
</dbReference>
<evidence type="ECO:0000256" key="6">
    <source>
        <dbReference type="ARBA" id="ARBA00022490"/>
    </source>
</evidence>
<keyword evidence="11" id="KW-0665">Pyrimidine biosynthesis</keyword>
<evidence type="ECO:0000259" key="14">
    <source>
        <dbReference type="Pfam" id="PF00696"/>
    </source>
</evidence>
<dbReference type="RefSeq" id="WP_035939046.1">
    <property type="nucleotide sequence ID" value="NZ_AVPL01000044.1"/>
</dbReference>
<evidence type="ECO:0000256" key="5">
    <source>
        <dbReference type="ARBA" id="ARBA00016403"/>
    </source>
</evidence>
<accession>A0A0A0JSC7</accession>
<sequence>MKPAIVVKLSGAALGADRPIRTAAFQQIAAQLETIQRLGHRVGVVVGGGNIYRGSETVNSGEFDDLLPEQRDNLGMLATALNAQGLVYALQRRGLPVRLIALPGVAAPLGQPWKKDDLAATTDIVVVGGGTGVSGVSSDVAAPLLARDLGAPLIIVSKHNVSGVYTSDPNIQRPGSPPARFLEELTAQDALDMGLLIMDRKALELCQEFGCIVRVVKANDGHSLLQAARGERIGSTVRPAPQLAADLFVEAVV</sequence>
<dbReference type="PANTHER" id="PTHR42833:SF4">
    <property type="entry name" value="URIDYLATE KINASE PUMPKIN, CHLOROPLASTIC"/>
    <property type="match status" value="1"/>
</dbReference>
<comment type="subcellular location">
    <subcellularLocation>
        <location evidence="1">Cytoplasm</location>
    </subcellularLocation>
</comment>
<dbReference type="eggNOG" id="COG0528">
    <property type="taxonomic scope" value="Bacteria"/>
</dbReference>
<evidence type="ECO:0000256" key="1">
    <source>
        <dbReference type="ARBA" id="ARBA00004496"/>
    </source>
</evidence>
<keyword evidence="6" id="KW-0963">Cytoplasm</keyword>
<keyword evidence="7" id="KW-0808">Transferase</keyword>
<comment type="catalytic activity">
    <reaction evidence="13">
        <text>UMP + ATP = UDP + ADP</text>
        <dbReference type="Rhea" id="RHEA:24400"/>
        <dbReference type="ChEBI" id="CHEBI:30616"/>
        <dbReference type="ChEBI" id="CHEBI:57865"/>
        <dbReference type="ChEBI" id="CHEBI:58223"/>
        <dbReference type="ChEBI" id="CHEBI:456216"/>
        <dbReference type="EC" id="2.7.4.22"/>
    </reaction>
</comment>
<gene>
    <name evidence="15" type="ORF">N801_14805</name>
</gene>
<dbReference type="UniPathway" id="UPA00159">
    <property type="reaction ID" value="UER00275"/>
</dbReference>
<dbReference type="SUPFAM" id="SSF53633">
    <property type="entry name" value="Carbamate kinase-like"/>
    <property type="match status" value="1"/>
</dbReference>
<dbReference type="Proteomes" id="UP000030013">
    <property type="component" value="Unassembled WGS sequence"/>
</dbReference>
<dbReference type="InterPro" id="IPR011817">
    <property type="entry name" value="Uridylate_kinase"/>
</dbReference>
<protein>
    <recommendedName>
        <fullName evidence="5">Uridylate kinase</fullName>
        <ecNumber evidence="4">2.7.4.22</ecNumber>
    </recommendedName>
    <alternativeName>
        <fullName evidence="12">Uridine monophosphate kinase</fullName>
    </alternativeName>
</protein>
<evidence type="ECO:0000256" key="11">
    <source>
        <dbReference type="ARBA" id="ARBA00022975"/>
    </source>
</evidence>
<dbReference type="GO" id="GO:0006225">
    <property type="term" value="P:UDP biosynthetic process"/>
    <property type="evidence" value="ECO:0007669"/>
    <property type="project" value="TreeGrafter"/>
</dbReference>
<keyword evidence="10" id="KW-0067">ATP-binding</keyword>
<dbReference type="GO" id="GO:0033862">
    <property type="term" value="F:UMP kinase activity"/>
    <property type="evidence" value="ECO:0007669"/>
    <property type="project" value="UniProtKB-EC"/>
</dbReference>
<dbReference type="GO" id="GO:0005737">
    <property type="term" value="C:cytoplasm"/>
    <property type="evidence" value="ECO:0007669"/>
    <property type="project" value="UniProtKB-SubCell"/>
</dbReference>
<dbReference type="PANTHER" id="PTHR42833">
    <property type="entry name" value="URIDYLATE KINASE"/>
    <property type="match status" value="1"/>
</dbReference>